<keyword evidence="5 6" id="KW-0687">Ribonucleoprotein</keyword>
<evidence type="ECO:0000256" key="5">
    <source>
        <dbReference type="ARBA" id="ARBA00023274"/>
    </source>
</evidence>
<dbReference type="GO" id="GO:1990904">
    <property type="term" value="C:ribonucleoprotein complex"/>
    <property type="evidence" value="ECO:0007669"/>
    <property type="project" value="UniProtKB-KW"/>
</dbReference>
<evidence type="ECO:0000256" key="3">
    <source>
        <dbReference type="ARBA" id="ARBA00022884"/>
    </source>
</evidence>
<comment type="similarity">
    <text evidence="1 6">Belongs to the bacterial ribosomal protein bL20 family.</text>
</comment>
<dbReference type="PROSITE" id="PS00937">
    <property type="entry name" value="RIBOSOMAL_L20"/>
    <property type="match status" value="1"/>
</dbReference>
<dbReference type="CDD" id="cd07026">
    <property type="entry name" value="Ribosomal_L20"/>
    <property type="match status" value="1"/>
</dbReference>
<evidence type="ECO:0000256" key="6">
    <source>
        <dbReference type="RuleBase" id="RU000560"/>
    </source>
</evidence>
<keyword evidence="4 6" id="KW-0689">Ribosomal protein</keyword>
<dbReference type="GO" id="GO:0019843">
    <property type="term" value="F:rRNA binding"/>
    <property type="evidence" value="ECO:0007669"/>
    <property type="project" value="UniProtKB-KW"/>
</dbReference>
<dbReference type="SUPFAM" id="SSF74731">
    <property type="entry name" value="Ribosomal protein L20"/>
    <property type="match status" value="1"/>
</dbReference>
<name>A0A7C5E2N0_9BACT</name>
<dbReference type="EMBL" id="DRTH01000192">
    <property type="protein sequence ID" value="HHF08762.1"/>
    <property type="molecule type" value="Genomic_DNA"/>
</dbReference>
<proteinExistence type="inferred from homology"/>
<organism evidence="7">
    <name type="scientific">Kosmotoga arenicorallina</name>
    <dbReference type="NCBI Taxonomy" id="688066"/>
    <lineage>
        <taxon>Bacteria</taxon>
        <taxon>Thermotogati</taxon>
        <taxon>Thermotogota</taxon>
        <taxon>Thermotogae</taxon>
        <taxon>Kosmotogales</taxon>
        <taxon>Kosmotogaceae</taxon>
        <taxon>Kosmotoga</taxon>
    </lineage>
</organism>
<protein>
    <recommendedName>
        <fullName evidence="6">50S ribosomal protein L20</fullName>
    </recommendedName>
</protein>
<dbReference type="GO" id="GO:0005840">
    <property type="term" value="C:ribosome"/>
    <property type="evidence" value="ECO:0007669"/>
    <property type="project" value="UniProtKB-KW"/>
</dbReference>
<feature type="non-terminal residue" evidence="7">
    <location>
        <position position="120"/>
    </location>
</feature>
<dbReference type="GO" id="GO:0003735">
    <property type="term" value="F:structural constituent of ribosome"/>
    <property type="evidence" value="ECO:0007669"/>
    <property type="project" value="InterPro"/>
</dbReference>
<keyword evidence="2 6" id="KW-0699">rRNA-binding</keyword>
<comment type="function">
    <text evidence="6">Binds directly to 23S ribosomal RNA and is necessary for the in vitro assembly process of the 50S ribosomal subunit. It is not involved in the protein synthesizing functions of that subunit.</text>
</comment>
<sequence length="120" mass="14344">MRIKRAVHARKRKKKFLKAAKGYRGAMSRRYKLAKQHYYRAKRYAYVGRKLRKREFRKIWITRINIAARSHGLKYSEFMHGLKLAGVSLNRKMLSELAVNDQTAFKAYVELAKQQLNKER</sequence>
<dbReference type="AlphaFoldDB" id="A0A7C5E2N0"/>
<evidence type="ECO:0000256" key="2">
    <source>
        <dbReference type="ARBA" id="ARBA00022730"/>
    </source>
</evidence>
<evidence type="ECO:0000256" key="1">
    <source>
        <dbReference type="ARBA" id="ARBA00007698"/>
    </source>
</evidence>
<dbReference type="Proteomes" id="UP000886129">
    <property type="component" value="Unassembled WGS sequence"/>
</dbReference>
<dbReference type="Pfam" id="PF00453">
    <property type="entry name" value="Ribosomal_L20"/>
    <property type="match status" value="1"/>
</dbReference>
<keyword evidence="3 6" id="KW-0694">RNA-binding</keyword>
<dbReference type="GO" id="GO:0006412">
    <property type="term" value="P:translation"/>
    <property type="evidence" value="ECO:0007669"/>
    <property type="project" value="InterPro"/>
</dbReference>
<accession>A0A7C5E2N0</accession>
<dbReference type="Gene3D" id="6.10.160.10">
    <property type="match status" value="1"/>
</dbReference>
<dbReference type="PANTHER" id="PTHR10986">
    <property type="entry name" value="39S RIBOSOMAL PROTEIN L20"/>
    <property type="match status" value="1"/>
</dbReference>
<reference evidence="7" key="1">
    <citation type="journal article" date="2020" name="mSystems">
        <title>Genome- and Community-Level Interaction Insights into Carbon Utilization and Element Cycling Functions of Hydrothermarchaeota in Hydrothermal Sediment.</title>
        <authorList>
            <person name="Zhou Z."/>
            <person name="Liu Y."/>
            <person name="Xu W."/>
            <person name="Pan J."/>
            <person name="Luo Z.H."/>
            <person name="Li M."/>
        </authorList>
    </citation>
    <scope>NUCLEOTIDE SEQUENCE [LARGE SCALE GENOMIC DNA]</scope>
    <source>
        <strain evidence="7">HyVt-80</strain>
    </source>
</reference>
<dbReference type="Gene3D" id="1.10.1900.20">
    <property type="entry name" value="Ribosomal protein L20"/>
    <property type="match status" value="1"/>
</dbReference>
<gene>
    <name evidence="7" type="ORF">ENL26_03200</name>
</gene>
<evidence type="ECO:0000313" key="7">
    <source>
        <dbReference type="EMBL" id="HHF08762.1"/>
    </source>
</evidence>
<evidence type="ECO:0000256" key="4">
    <source>
        <dbReference type="ARBA" id="ARBA00022980"/>
    </source>
</evidence>
<dbReference type="HAMAP" id="MF_00382">
    <property type="entry name" value="Ribosomal_bL20"/>
    <property type="match status" value="1"/>
</dbReference>
<dbReference type="InterPro" id="IPR049946">
    <property type="entry name" value="RIBOSOMAL_L20_CS"/>
</dbReference>
<dbReference type="NCBIfam" id="TIGR01032">
    <property type="entry name" value="rplT_bact"/>
    <property type="match status" value="1"/>
</dbReference>
<dbReference type="InterPro" id="IPR035566">
    <property type="entry name" value="Ribosomal_protein_bL20_C"/>
</dbReference>
<dbReference type="FunFam" id="1.10.1900.20:FF:000001">
    <property type="entry name" value="50S ribosomal protein L20"/>
    <property type="match status" value="1"/>
</dbReference>
<dbReference type="PRINTS" id="PR00062">
    <property type="entry name" value="RIBOSOMALL20"/>
</dbReference>
<comment type="caution">
    <text evidence="7">The sequence shown here is derived from an EMBL/GenBank/DDBJ whole genome shotgun (WGS) entry which is preliminary data.</text>
</comment>
<dbReference type="InterPro" id="IPR005813">
    <property type="entry name" value="Ribosomal_bL20"/>
</dbReference>